<keyword evidence="1" id="KW-0812">Transmembrane</keyword>
<keyword evidence="1" id="KW-1133">Transmembrane helix</keyword>
<feature type="transmembrane region" description="Helical" evidence="1">
    <location>
        <begin position="57"/>
        <end position="75"/>
    </location>
</feature>
<organism evidence="2 3">
    <name type="scientific">Qipengyuania qiaonensis</name>
    <dbReference type="NCBI Taxonomy" id="2867240"/>
    <lineage>
        <taxon>Bacteria</taxon>
        <taxon>Pseudomonadati</taxon>
        <taxon>Pseudomonadota</taxon>
        <taxon>Alphaproteobacteria</taxon>
        <taxon>Sphingomonadales</taxon>
        <taxon>Erythrobacteraceae</taxon>
        <taxon>Qipengyuania</taxon>
    </lineage>
</organism>
<name>A0ABS7J347_9SPHN</name>
<evidence type="ECO:0000313" key="3">
    <source>
        <dbReference type="Proteomes" id="UP000755104"/>
    </source>
</evidence>
<sequence length="130" mass="13147">MTGLPLGSSTAASAGAVGYTVLLALVLGSLCAASGTVLLRLGAAGGQSLMDFLNPRLISGLTLYLLGAVLWIFAMSRAQLSLVYPFTALTFVLVMLAGQVLLGEKATPGVYGGSALIFLGIGWIAVGATR</sequence>
<keyword evidence="3" id="KW-1185">Reference proteome</keyword>
<feature type="transmembrane region" description="Helical" evidence="1">
    <location>
        <begin position="82"/>
        <end position="102"/>
    </location>
</feature>
<accession>A0ABS7J347</accession>
<evidence type="ECO:0000256" key="1">
    <source>
        <dbReference type="SAM" id="Phobius"/>
    </source>
</evidence>
<proteinExistence type="predicted"/>
<keyword evidence="1" id="KW-0472">Membrane</keyword>
<reference evidence="2 3" key="1">
    <citation type="submission" date="2021-08" db="EMBL/GenBank/DDBJ databases">
        <title>Comparative Genomics Analysis of the Genus Qipengyuania Reveals Extensive Genetic Diversity and Metabolic Versatility, Including the Description of Fifteen Novel Species.</title>
        <authorList>
            <person name="Liu Y."/>
        </authorList>
    </citation>
    <scope>NUCLEOTIDE SEQUENCE [LARGE SCALE GENOMIC DNA]</scope>
    <source>
        <strain evidence="2 3">6D47A</strain>
    </source>
</reference>
<protein>
    <recommendedName>
        <fullName evidence="4">EamA domain-containing protein</fullName>
    </recommendedName>
</protein>
<dbReference type="RefSeq" id="WP_221555960.1">
    <property type="nucleotide sequence ID" value="NZ_JAIGNO010000002.1"/>
</dbReference>
<evidence type="ECO:0008006" key="4">
    <source>
        <dbReference type="Google" id="ProtNLM"/>
    </source>
</evidence>
<dbReference type="Gene3D" id="1.10.3730.20">
    <property type="match status" value="1"/>
</dbReference>
<dbReference type="Proteomes" id="UP000755104">
    <property type="component" value="Unassembled WGS sequence"/>
</dbReference>
<dbReference type="EMBL" id="JAIGNO010000002">
    <property type="protein sequence ID" value="MBX7481747.1"/>
    <property type="molecule type" value="Genomic_DNA"/>
</dbReference>
<comment type="caution">
    <text evidence="2">The sequence shown here is derived from an EMBL/GenBank/DDBJ whole genome shotgun (WGS) entry which is preliminary data.</text>
</comment>
<dbReference type="InterPro" id="IPR037185">
    <property type="entry name" value="EmrE-like"/>
</dbReference>
<evidence type="ECO:0000313" key="2">
    <source>
        <dbReference type="EMBL" id="MBX7481747.1"/>
    </source>
</evidence>
<gene>
    <name evidence="2" type="ORF">K3174_04340</name>
</gene>
<feature type="transmembrane region" description="Helical" evidence="1">
    <location>
        <begin position="108"/>
        <end position="128"/>
    </location>
</feature>
<feature type="transmembrane region" description="Helical" evidence="1">
    <location>
        <begin position="12"/>
        <end position="37"/>
    </location>
</feature>
<dbReference type="SUPFAM" id="SSF103481">
    <property type="entry name" value="Multidrug resistance efflux transporter EmrE"/>
    <property type="match status" value="1"/>
</dbReference>